<reference evidence="2 3" key="1">
    <citation type="submission" date="2011-02" db="EMBL/GenBank/DDBJ databases">
        <title>The Genome Sequence of Sphaeroforma arctica JP610.</title>
        <authorList>
            <consortium name="The Broad Institute Genome Sequencing Platform"/>
            <person name="Russ C."/>
            <person name="Cuomo C."/>
            <person name="Young S.K."/>
            <person name="Zeng Q."/>
            <person name="Gargeya S."/>
            <person name="Alvarado L."/>
            <person name="Berlin A."/>
            <person name="Chapman S.B."/>
            <person name="Chen Z."/>
            <person name="Freedman E."/>
            <person name="Gellesch M."/>
            <person name="Goldberg J."/>
            <person name="Griggs A."/>
            <person name="Gujja S."/>
            <person name="Heilman E."/>
            <person name="Heiman D."/>
            <person name="Howarth C."/>
            <person name="Mehta T."/>
            <person name="Neiman D."/>
            <person name="Pearson M."/>
            <person name="Roberts A."/>
            <person name="Saif S."/>
            <person name="Shea T."/>
            <person name="Shenoy N."/>
            <person name="Sisk P."/>
            <person name="Stolte C."/>
            <person name="Sykes S."/>
            <person name="White J."/>
            <person name="Yandava C."/>
            <person name="Burger G."/>
            <person name="Gray M.W."/>
            <person name="Holland P.W.H."/>
            <person name="King N."/>
            <person name="Lang F.B.F."/>
            <person name="Roger A.J."/>
            <person name="Ruiz-Trillo I."/>
            <person name="Haas B."/>
            <person name="Nusbaum C."/>
            <person name="Birren B."/>
        </authorList>
    </citation>
    <scope>NUCLEOTIDE SEQUENCE [LARGE SCALE GENOMIC DNA]</scope>
    <source>
        <strain evidence="2 3">JP610</strain>
    </source>
</reference>
<dbReference type="RefSeq" id="XP_014155769.1">
    <property type="nucleotide sequence ID" value="XM_014300294.1"/>
</dbReference>
<dbReference type="STRING" id="667725.A0A0L0FYE1"/>
<dbReference type="InterPro" id="IPR045802">
    <property type="entry name" value="GRV2/DNAJC13_N"/>
</dbReference>
<dbReference type="Pfam" id="PF19432">
    <property type="entry name" value="RME-8_N"/>
    <property type="match status" value="1"/>
</dbReference>
<evidence type="ECO:0000313" key="3">
    <source>
        <dbReference type="Proteomes" id="UP000054560"/>
    </source>
</evidence>
<proteinExistence type="predicted"/>
<feature type="domain" description="DnaJ homologue subfamily C GRV2/DNAJC13 N-terminal" evidence="1">
    <location>
        <begin position="2"/>
        <end position="254"/>
    </location>
</feature>
<dbReference type="GO" id="GO:0006898">
    <property type="term" value="P:receptor-mediated endocytosis"/>
    <property type="evidence" value="ECO:0007669"/>
    <property type="project" value="TreeGrafter"/>
</dbReference>
<gene>
    <name evidence="2" type="ORF">SARC_05840</name>
</gene>
<keyword evidence="3" id="KW-1185">Reference proteome</keyword>
<dbReference type="Proteomes" id="UP000054560">
    <property type="component" value="Unassembled WGS sequence"/>
</dbReference>
<dbReference type="GeneID" id="25906344"/>
<protein>
    <recommendedName>
        <fullName evidence="1">DnaJ homologue subfamily C GRV2/DNAJC13 N-terminal domain-containing protein</fullName>
    </recommendedName>
</protein>
<name>A0A0L0FYE1_9EUKA</name>
<dbReference type="PANTHER" id="PTHR36983">
    <property type="entry name" value="DNAJ HOMOLOG SUBFAMILY C MEMBER 13"/>
    <property type="match status" value="1"/>
</dbReference>
<evidence type="ECO:0000313" key="2">
    <source>
        <dbReference type="EMBL" id="KNC81867.1"/>
    </source>
</evidence>
<accession>A0A0L0FYE1</accession>
<evidence type="ECO:0000259" key="1">
    <source>
        <dbReference type="Pfam" id="PF19432"/>
    </source>
</evidence>
<dbReference type="PANTHER" id="PTHR36983:SF2">
    <property type="entry name" value="DNAJ HOMOLOG SUBFAMILY C MEMBER 13"/>
    <property type="match status" value="1"/>
</dbReference>
<dbReference type="OrthoDB" id="69656at2759"/>
<dbReference type="EMBL" id="KQ241986">
    <property type="protein sequence ID" value="KNC81867.1"/>
    <property type="molecule type" value="Genomic_DNA"/>
</dbReference>
<organism evidence="2 3">
    <name type="scientific">Sphaeroforma arctica JP610</name>
    <dbReference type="NCBI Taxonomy" id="667725"/>
    <lineage>
        <taxon>Eukaryota</taxon>
        <taxon>Ichthyosporea</taxon>
        <taxon>Ichthyophonida</taxon>
        <taxon>Sphaeroforma</taxon>
    </lineage>
</organism>
<dbReference type="eggNOG" id="KOG1789">
    <property type="taxonomic scope" value="Eukaryota"/>
</dbReference>
<dbReference type="GO" id="GO:0007032">
    <property type="term" value="P:endosome organization"/>
    <property type="evidence" value="ECO:0007669"/>
    <property type="project" value="InterPro"/>
</dbReference>
<dbReference type="GO" id="GO:2000641">
    <property type="term" value="P:regulation of early endosome to late endosome transport"/>
    <property type="evidence" value="ECO:0007669"/>
    <property type="project" value="InterPro"/>
</dbReference>
<sequence>MTRNGSTLQVTNAWAYEENIDTAAELFSDIAPSSKVSDEFIITLRKGRKTTQMTFSSEHRAHILTEANKHRNKFVMDSKSKRDIPPVYRAKKWRWSEARVDVLLSVGPAGLMQMDAQTQKVLATYYYKDIKEIIQPADTPGGMAVSYGTQGRLHFFICDKKDELLAQIREKAVTNIGVVVRAKGGDTWTLKHLLPNLLGSCSSEECIISLSEFTVKKHSKRHATLVNRTLCLTEKCVVERDPASYNVASAWLFATLDARDVGARQT</sequence>
<dbReference type="AlphaFoldDB" id="A0A0L0FYE1"/>
<dbReference type="InterPro" id="IPR044978">
    <property type="entry name" value="GRV2/DNAJC13"/>
</dbReference>
<dbReference type="GO" id="GO:0010008">
    <property type="term" value="C:endosome membrane"/>
    <property type="evidence" value="ECO:0007669"/>
    <property type="project" value="TreeGrafter"/>
</dbReference>